<dbReference type="EMBL" id="MU266461">
    <property type="protein sequence ID" value="KAH7923134.1"/>
    <property type="molecule type" value="Genomic_DNA"/>
</dbReference>
<organism evidence="1 2">
    <name type="scientific">Leucogyrophana mollusca</name>
    <dbReference type="NCBI Taxonomy" id="85980"/>
    <lineage>
        <taxon>Eukaryota</taxon>
        <taxon>Fungi</taxon>
        <taxon>Dikarya</taxon>
        <taxon>Basidiomycota</taxon>
        <taxon>Agaricomycotina</taxon>
        <taxon>Agaricomycetes</taxon>
        <taxon>Agaricomycetidae</taxon>
        <taxon>Boletales</taxon>
        <taxon>Boletales incertae sedis</taxon>
        <taxon>Leucogyrophana</taxon>
    </lineage>
</organism>
<evidence type="ECO:0000313" key="2">
    <source>
        <dbReference type="Proteomes" id="UP000790709"/>
    </source>
</evidence>
<proteinExistence type="predicted"/>
<dbReference type="Proteomes" id="UP000790709">
    <property type="component" value="Unassembled WGS sequence"/>
</dbReference>
<reference evidence="1" key="1">
    <citation type="journal article" date="2021" name="New Phytol.">
        <title>Evolutionary innovations through gain and loss of genes in the ectomycorrhizal Boletales.</title>
        <authorList>
            <person name="Wu G."/>
            <person name="Miyauchi S."/>
            <person name="Morin E."/>
            <person name="Kuo A."/>
            <person name="Drula E."/>
            <person name="Varga T."/>
            <person name="Kohler A."/>
            <person name="Feng B."/>
            <person name="Cao Y."/>
            <person name="Lipzen A."/>
            <person name="Daum C."/>
            <person name="Hundley H."/>
            <person name="Pangilinan J."/>
            <person name="Johnson J."/>
            <person name="Barry K."/>
            <person name="LaButti K."/>
            <person name="Ng V."/>
            <person name="Ahrendt S."/>
            <person name="Min B."/>
            <person name="Choi I.G."/>
            <person name="Park H."/>
            <person name="Plett J.M."/>
            <person name="Magnuson J."/>
            <person name="Spatafora J.W."/>
            <person name="Nagy L.G."/>
            <person name="Henrissat B."/>
            <person name="Grigoriev I.V."/>
            <person name="Yang Z.L."/>
            <person name="Xu J."/>
            <person name="Martin F.M."/>
        </authorList>
    </citation>
    <scope>NUCLEOTIDE SEQUENCE</scope>
    <source>
        <strain evidence="1">KUC20120723A-06</strain>
    </source>
</reference>
<protein>
    <submittedName>
        <fullName evidence="1">Short-chain dehydrogenase</fullName>
    </submittedName>
</protein>
<accession>A0ACB8BCZ1</accession>
<evidence type="ECO:0000313" key="1">
    <source>
        <dbReference type="EMBL" id="KAH7923134.1"/>
    </source>
</evidence>
<name>A0ACB8BCZ1_9AGAM</name>
<sequence length="344" mass="37800">MGELSIIPYFREQRTALPLASGDLTGKTVMVVGSNVGLGLEATVHLANMKPARVIATCRDLDKCEQTRKVIEQRVTGAQSDVISWPLELTSFDSVRVFVDKFEGESDRRIDTLVANASVFKHGFTKTTDGWETSFQVNYLSTALLSILLLPHLVKSSSTSSPSRLVIVSSFGHYLASSCLKGSQEWKNVLEIMGGETLQGNSVDRYNLSKLLQIMFVRELAARLNTPTPVIVTAVNPGLCHSELARDVDSGFFKYILSAVKTVLIARTTEMGSRTLVHAAVAADEHDRHGRYVSSCEVTEESSFLISEEGKILSKRVWGETIEILSQVDPRVVQIVSEYLGSNS</sequence>
<gene>
    <name evidence="1" type="ORF">BV22DRAFT_1130858</name>
</gene>
<comment type="caution">
    <text evidence="1">The sequence shown here is derived from an EMBL/GenBank/DDBJ whole genome shotgun (WGS) entry which is preliminary data.</text>
</comment>
<keyword evidence="2" id="KW-1185">Reference proteome</keyword>